<dbReference type="GO" id="GO:0006508">
    <property type="term" value="P:proteolysis"/>
    <property type="evidence" value="ECO:0007669"/>
    <property type="project" value="UniProtKB-KW"/>
</dbReference>
<dbReference type="PANTHER" id="PTHR33478:SF1">
    <property type="entry name" value="EXTRACELLULAR METALLOPROTEINASE MEP"/>
    <property type="match status" value="1"/>
</dbReference>
<evidence type="ECO:0000313" key="10">
    <source>
        <dbReference type="EMBL" id="KAJ1720619.1"/>
    </source>
</evidence>
<dbReference type="InterPro" id="IPR001842">
    <property type="entry name" value="Peptidase_M36"/>
</dbReference>
<dbReference type="EMBL" id="JANBOI010002639">
    <property type="protein sequence ID" value="KAJ1720619.1"/>
    <property type="molecule type" value="Genomic_DNA"/>
</dbReference>
<comment type="subcellular location">
    <subcellularLocation>
        <location evidence="8">Secreted</location>
    </subcellularLocation>
</comment>
<keyword evidence="4 7" id="KW-0862">Zinc</keyword>
<protein>
    <recommendedName>
        <fullName evidence="8">Extracellular metalloproteinase</fullName>
        <ecNumber evidence="8">3.4.24.-</ecNumber>
    </recommendedName>
    <alternativeName>
        <fullName evidence="8">Fungalysin</fullName>
    </alternativeName>
</protein>
<dbReference type="PANTHER" id="PTHR33478">
    <property type="entry name" value="EXTRACELLULAR METALLOPROTEINASE MEP"/>
    <property type="match status" value="1"/>
</dbReference>
<keyword evidence="2 7" id="KW-0479">Metal-binding</keyword>
<keyword evidence="8" id="KW-0865">Zymogen</keyword>
<dbReference type="Pfam" id="PF02128">
    <property type="entry name" value="Peptidase_M36"/>
    <property type="match status" value="1"/>
</dbReference>
<feature type="non-terminal residue" evidence="10">
    <location>
        <position position="475"/>
    </location>
</feature>
<sequence length="475" mass="50390">MALRVLVGLCAVALACALAADAVGGSAGRARRFRPSIDPPRRFTVYSNPIDATGLRRASSTPVSALVGGRGRWSQRLANNVQMAAWYLEGAHNIPATTIHIADAYTDDLSGITHVYAQQVVEGLAVTNGLANVNIDSNGRVISSSESFAPDSQLIGSALSKSIQAARASATDSLRAAVGLLATTLSAGTDERSLANIVVSSAPGDLAGAATHTISGLPAALSPSGSCTAALELIRTSEGQVAPVWHIWLQQPGHWWNAHVNTDLGRVEALSDWAFGADASYRVLPRTVLSPDDGERQLLRGQSSSKASPQGWVTADVTTGNNVWAQSNPSGGDTWETNYRPRAHSGMMFDYPFDKAQEPTKYTDYAVTQLFYTVNLMHDLSYLYGFTEAAGNFQDVNFSGQGAGGDYVVAFAQDGSGMNNAMFLSPPDGQHGVMTMFLWNQTTPMRDGGLEQDIVIHEFTHGISNRLTGGPSNAD</sequence>
<evidence type="ECO:0000256" key="8">
    <source>
        <dbReference type="RuleBase" id="RU364017"/>
    </source>
</evidence>
<feature type="binding site" evidence="7">
    <location>
        <position position="461"/>
    </location>
    <ligand>
        <name>Zn(2+)</name>
        <dbReference type="ChEBI" id="CHEBI:29105"/>
        <note>catalytic</note>
    </ligand>
</feature>
<accession>A0A9W7XY75</accession>
<organism evidence="10 11">
    <name type="scientific">Coemansia biformis</name>
    <dbReference type="NCBI Taxonomy" id="1286918"/>
    <lineage>
        <taxon>Eukaryota</taxon>
        <taxon>Fungi</taxon>
        <taxon>Fungi incertae sedis</taxon>
        <taxon>Zoopagomycota</taxon>
        <taxon>Kickxellomycotina</taxon>
        <taxon>Kickxellomycetes</taxon>
        <taxon>Kickxellales</taxon>
        <taxon>Kickxellaceae</taxon>
        <taxon>Coemansia</taxon>
    </lineage>
</organism>
<dbReference type="EC" id="3.4.24.-" evidence="8"/>
<dbReference type="Gene3D" id="3.10.170.10">
    <property type="match status" value="1"/>
</dbReference>
<dbReference type="InterPro" id="IPR011096">
    <property type="entry name" value="FTP_domain"/>
</dbReference>
<evidence type="ECO:0000259" key="9">
    <source>
        <dbReference type="Pfam" id="PF07504"/>
    </source>
</evidence>
<evidence type="ECO:0000256" key="1">
    <source>
        <dbReference type="ARBA" id="ARBA00022670"/>
    </source>
</evidence>
<evidence type="ECO:0000256" key="7">
    <source>
        <dbReference type="PIRSR" id="PIRSR601842-2"/>
    </source>
</evidence>
<keyword evidence="8" id="KW-0964">Secreted</keyword>
<keyword evidence="1 8" id="KW-0645">Protease</keyword>
<evidence type="ECO:0000256" key="4">
    <source>
        <dbReference type="ARBA" id="ARBA00022833"/>
    </source>
</evidence>
<gene>
    <name evidence="10" type="ORF">LPJ61_006137</name>
</gene>
<dbReference type="GO" id="GO:0008270">
    <property type="term" value="F:zinc ion binding"/>
    <property type="evidence" value="ECO:0007669"/>
    <property type="project" value="InterPro"/>
</dbReference>
<dbReference type="InterPro" id="IPR050371">
    <property type="entry name" value="Fungal_virulence_M36"/>
</dbReference>
<dbReference type="PRINTS" id="PR00999">
    <property type="entry name" value="FUNGALYSIN"/>
</dbReference>
<evidence type="ECO:0000256" key="5">
    <source>
        <dbReference type="ARBA" id="ARBA00023049"/>
    </source>
</evidence>
<keyword evidence="5 8" id="KW-0482">Metalloprotease</keyword>
<feature type="active site" evidence="6">
    <location>
        <position position="458"/>
    </location>
</feature>
<keyword evidence="3 8" id="KW-0378">Hydrolase</keyword>
<feature type="binding site" evidence="7">
    <location>
        <position position="457"/>
    </location>
    <ligand>
        <name>Zn(2+)</name>
        <dbReference type="ChEBI" id="CHEBI:29105"/>
        <note>catalytic</note>
    </ligand>
</feature>
<evidence type="ECO:0000256" key="2">
    <source>
        <dbReference type="ARBA" id="ARBA00022723"/>
    </source>
</evidence>
<comment type="cofactor">
    <cofactor evidence="7">
        <name>Zn(2+)</name>
        <dbReference type="ChEBI" id="CHEBI:29105"/>
    </cofactor>
    <text evidence="7">Binds 1 zinc ion per subunit.</text>
</comment>
<comment type="caution">
    <text evidence="10">The sequence shown here is derived from an EMBL/GenBank/DDBJ whole genome shotgun (WGS) entry which is preliminary data.</text>
</comment>
<feature type="chain" id="PRO_5041020366" description="Extracellular metalloproteinase" evidence="8">
    <location>
        <begin position="18"/>
        <end position="475"/>
    </location>
</feature>
<evidence type="ECO:0000256" key="3">
    <source>
        <dbReference type="ARBA" id="ARBA00022801"/>
    </source>
</evidence>
<dbReference type="AlphaFoldDB" id="A0A9W7XY75"/>
<dbReference type="GO" id="GO:0005615">
    <property type="term" value="C:extracellular space"/>
    <property type="evidence" value="ECO:0007669"/>
    <property type="project" value="InterPro"/>
</dbReference>
<feature type="signal peptide" evidence="8">
    <location>
        <begin position="1"/>
        <end position="17"/>
    </location>
</feature>
<keyword evidence="8" id="KW-0732">Signal</keyword>
<name>A0A9W7XY75_9FUNG</name>
<proteinExistence type="inferred from homology"/>
<evidence type="ECO:0000256" key="6">
    <source>
        <dbReference type="PIRSR" id="PIRSR601842-1"/>
    </source>
</evidence>
<dbReference type="Proteomes" id="UP001143981">
    <property type="component" value="Unassembled WGS sequence"/>
</dbReference>
<dbReference type="GO" id="GO:0004222">
    <property type="term" value="F:metalloendopeptidase activity"/>
    <property type="evidence" value="ECO:0007669"/>
    <property type="project" value="InterPro"/>
</dbReference>
<evidence type="ECO:0000313" key="11">
    <source>
        <dbReference type="Proteomes" id="UP001143981"/>
    </source>
</evidence>
<feature type="domain" description="FTP" evidence="9">
    <location>
        <begin position="102"/>
        <end position="147"/>
    </location>
</feature>
<comment type="similarity">
    <text evidence="8">Belongs to the peptidase M36 family.</text>
</comment>
<keyword evidence="11" id="KW-1185">Reference proteome</keyword>
<dbReference type="OrthoDB" id="3227768at2759"/>
<dbReference type="Pfam" id="PF07504">
    <property type="entry name" value="FTP"/>
    <property type="match status" value="1"/>
</dbReference>
<reference evidence="10" key="1">
    <citation type="submission" date="2022-07" db="EMBL/GenBank/DDBJ databases">
        <title>Phylogenomic reconstructions and comparative analyses of Kickxellomycotina fungi.</title>
        <authorList>
            <person name="Reynolds N.K."/>
            <person name="Stajich J.E."/>
            <person name="Barry K."/>
            <person name="Grigoriev I.V."/>
            <person name="Crous P."/>
            <person name="Smith M.E."/>
        </authorList>
    </citation>
    <scope>NUCLEOTIDE SEQUENCE</scope>
    <source>
        <strain evidence="10">BCRC 34381</strain>
    </source>
</reference>
<feature type="binding site" evidence="7">
    <location>
        <position position="278"/>
    </location>
    <ligand>
        <name>Zn(2+)</name>
        <dbReference type="ChEBI" id="CHEBI:29105"/>
        <note>catalytic</note>
    </ligand>
</feature>
<dbReference type="SUPFAM" id="SSF55486">
    <property type="entry name" value="Metalloproteases ('zincins'), catalytic domain"/>
    <property type="match status" value="1"/>
</dbReference>
<dbReference type="PROSITE" id="PS51257">
    <property type="entry name" value="PROKAR_LIPOPROTEIN"/>
    <property type="match status" value="1"/>
</dbReference>